<organism evidence="2">
    <name type="scientific">Mesocestoides corti</name>
    <name type="common">Flatworm</name>
    <dbReference type="NCBI Taxonomy" id="53468"/>
    <lineage>
        <taxon>Eukaryota</taxon>
        <taxon>Metazoa</taxon>
        <taxon>Spiralia</taxon>
        <taxon>Lophotrochozoa</taxon>
        <taxon>Platyhelminthes</taxon>
        <taxon>Cestoda</taxon>
        <taxon>Eucestoda</taxon>
        <taxon>Cyclophyllidea</taxon>
        <taxon>Mesocestoididae</taxon>
        <taxon>Mesocestoides</taxon>
    </lineage>
</organism>
<accession>A0A5K3FT47</accession>
<feature type="region of interest" description="Disordered" evidence="1">
    <location>
        <begin position="1"/>
        <end position="22"/>
    </location>
</feature>
<sequence length="106" mass="11564">MDPDRGHQESNKVSPVPWPQAQKPWSNVHFDFSGLIKGGSYLVLVDVFSKLPESVPMHCPTTTNTMQALSSISNQHGIPEIIVSDTVHSAFGWDSKGLSVRGHVLA</sequence>
<evidence type="ECO:0000256" key="1">
    <source>
        <dbReference type="SAM" id="MobiDB-lite"/>
    </source>
</evidence>
<evidence type="ECO:0000313" key="2">
    <source>
        <dbReference type="WBParaSite" id="MCU_011042-RA"/>
    </source>
</evidence>
<dbReference type="InterPro" id="IPR050951">
    <property type="entry name" value="Retrovirus_Pol_polyprotein"/>
</dbReference>
<dbReference type="PANTHER" id="PTHR37984:SF5">
    <property type="entry name" value="PROTEIN NYNRIN-LIKE"/>
    <property type="match status" value="1"/>
</dbReference>
<protein>
    <submittedName>
        <fullName evidence="2">Integrase catalytic domain-containing protein</fullName>
    </submittedName>
</protein>
<dbReference type="PANTHER" id="PTHR37984">
    <property type="entry name" value="PROTEIN CBG26694"/>
    <property type="match status" value="1"/>
</dbReference>
<dbReference type="Gene3D" id="3.30.420.10">
    <property type="entry name" value="Ribonuclease H-like superfamily/Ribonuclease H"/>
    <property type="match status" value="1"/>
</dbReference>
<dbReference type="WBParaSite" id="MCU_011042-RA">
    <property type="protein sequence ID" value="MCU_011042-RA"/>
    <property type="gene ID" value="MCU_011042"/>
</dbReference>
<name>A0A5K3FT47_MESCO</name>
<dbReference type="InterPro" id="IPR012337">
    <property type="entry name" value="RNaseH-like_sf"/>
</dbReference>
<feature type="compositionally biased region" description="Basic and acidic residues" evidence="1">
    <location>
        <begin position="1"/>
        <end position="10"/>
    </location>
</feature>
<proteinExistence type="predicted"/>
<dbReference type="GO" id="GO:0003676">
    <property type="term" value="F:nucleic acid binding"/>
    <property type="evidence" value="ECO:0007669"/>
    <property type="project" value="InterPro"/>
</dbReference>
<dbReference type="InterPro" id="IPR036397">
    <property type="entry name" value="RNaseH_sf"/>
</dbReference>
<reference evidence="2" key="1">
    <citation type="submission" date="2019-11" db="UniProtKB">
        <authorList>
            <consortium name="WormBaseParasite"/>
        </authorList>
    </citation>
    <scope>IDENTIFICATION</scope>
</reference>
<dbReference type="SUPFAM" id="SSF53098">
    <property type="entry name" value="Ribonuclease H-like"/>
    <property type="match status" value="1"/>
</dbReference>
<dbReference type="AlphaFoldDB" id="A0A5K3FT47"/>